<evidence type="ECO:0000256" key="1">
    <source>
        <dbReference type="SAM" id="SignalP"/>
    </source>
</evidence>
<feature type="signal peptide" evidence="1">
    <location>
        <begin position="1"/>
        <end position="20"/>
    </location>
</feature>
<evidence type="ECO:0000313" key="2">
    <source>
        <dbReference type="Proteomes" id="UP000887581"/>
    </source>
</evidence>
<sequence length="91" mass="10539">MFRNWKFHLLIATLSILACSNLLPEACMPNGEFIAKFMGMQMPCMDLRKKKIRVGRNPIRLVEIDDYGPHEECSRDKECVRKQKCKDGCCS</sequence>
<dbReference type="AlphaFoldDB" id="A0A915PQE3"/>
<protein>
    <submittedName>
        <fullName evidence="3">Uncharacterized protein</fullName>
    </submittedName>
</protein>
<organism evidence="2 3">
    <name type="scientific">Setaria digitata</name>
    <dbReference type="NCBI Taxonomy" id="48799"/>
    <lineage>
        <taxon>Eukaryota</taxon>
        <taxon>Metazoa</taxon>
        <taxon>Ecdysozoa</taxon>
        <taxon>Nematoda</taxon>
        <taxon>Chromadorea</taxon>
        <taxon>Rhabditida</taxon>
        <taxon>Spirurina</taxon>
        <taxon>Spiruromorpha</taxon>
        <taxon>Filarioidea</taxon>
        <taxon>Setariidae</taxon>
        <taxon>Setaria</taxon>
    </lineage>
</organism>
<dbReference type="Proteomes" id="UP000887581">
    <property type="component" value="Unplaced"/>
</dbReference>
<dbReference type="WBParaSite" id="sdigi.contig330.g7488.t1">
    <property type="protein sequence ID" value="sdigi.contig330.g7488.t1"/>
    <property type="gene ID" value="sdigi.contig330.g7488"/>
</dbReference>
<accession>A0A915PQE3</accession>
<name>A0A915PQE3_9BILA</name>
<feature type="chain" id="PRO_5037204427" evidence="1">
    <location>
        <begin position="21"/>
        <end position="91"/>
    </location>
</feature>
<keyword evidence="1" id="KW-0732">Signal</keyword>
<keyword evidence="2" id="KW-1185">Reference proteome</keyword>
<dbReference type="PROSITE" id="PS51257">
    <property type="entry name" value="PROKAR_LIPOPROTEIN"/>
    <property type="match status" value="1"/>
</dbReference>
<proteinExistence type="predicted"/>
<evidence type="ECO:0000313" key="3">
    <source>
        <dbReference type="WBParaSite" id="sdigi.contig330.g7488.t1"/>
    </source>
</evidence>
<reference evidence="3" key="1">
    <citation type="submission" date="2022-11" db="UniProtKB">
        <authorList>
            <consortium name="WormBaseParasite"/>
        </authorList>
    </citation>
    <scope>IDENTIFICATION</scope>
</reference>